<dbReference type="Proteomes" id="UP000299102">
    <property type="component" value="Unassembled WGS sequence"/>
</dbReference>
<proteinExistence type="predicted"/>
<keyword evidence="2" id="KW-1185">Reference proteome</keyword>
<dbReference type="AlphaFoldDB" id="A0A4C1SCU4"/>
<evidence type="ECO:0000313" key="1">
    <source>
        <dbReference type="EMBL" id="GBO99884.1"/>
    </source>
</evidence>
<comment type="caution">
    <text evidence="1">The sequence shown here is derived from an EMBL/GenBank/DDBJ whole genome shotgun (WGS) entry which is preliminary data.</text>
</comment>
<evidence type="ECO:0000313" key="2">
    <source>
        <dbReference type="Proteomes" id="UP000299102"/>
    </source>
</evidence>
<organism evidence="1 2">
    <name type="scientific">Eumeta variegata</name>
    <name type="common">Bagworm moth</name>
    <name type="synonym">Eumeta japonica</name>
    <dbReference type="NCBI Taxonomy" id="151549"/>
    <lineage>
        <taxon>Eukaryota</taxon>
        <taxon>Metazoa</taxon>
        <taxon>Ecdysozoa</taxon>
        <taxon>Arthropoda</taxon>
        <taxon>Hexapoda</taxon>
        <taxon>Insecta</taxon>
        <taxon>Pterygota</taxon>
        <taxon>Neoptera</taxon>
        <taxon>Endopterygota</taxon>
        <taxon>Lepidoptera</taxon>
        <taxon>Glossata</taxon>
        <taxon>Ditrysia</taxon>
        <taxon>Tineoidea</taxon>
        <taxon>Psychidae</taxon>
        <taxon>Oiketicinae</taxon>
        <taxon>Eumeta</taxon>
    </lineage>
</organism>
<sequence>MCRHCIHPTEILYSSGPNRPNRQALCIIVYQRASGQQDGSGLNINPSGRQFYRECPVELSVTVSLAGYGNAPSLEHLCPRYTISLLRNWHFFVFSLRPPSAQRGKYVIYIFFVVRYISPVYDYVVKIHKTVKVLQTCQDYYVHRHLEGGWCSC</sequence>
<reference evidence="1 2" key="1">
    <citation type="journal article" date="2019" name="Commun. Biol.">
        <title>The bagworm genome reveals a unique fibroin gene that provides high tensile strength.</title>
        <authorList>
            <person name="Kono N."/>
            <person name="Nakamura H."/>
            <person name="Ohtoshi R."/>
            <person name="Tomita M."/>
            <person name="Numata K."/>
            <person name="Arakawa K."/>
        </authorList>
    </citation>
    <scope>NUCLEOTIDE SEQUENCE [LARGE SCALE GENOMIC DNA]</scope>
</reference>
<dbReference type="EMBL" id="BGZK01003315">
    <property type="protein sequence ID" value="GBO99884.1"/>
    <property type="molecule type" value="Genomic_DNA"/>
</dbReference>
<name>A0A4C1SCU4_EUMVA</name>
<accession>A0A4C1SCU4</accession>
<protein>
    <submittedName>
        <fullName evidence="1">Uncharacterized protein</fullName>
    </submittedName>
</protein>
<gene>
    <name evidence="1" type="ORF">EVAR_71445_1</name>
</gene>